<protein>
    <submittedName>
        <fullName evidence="7">Transporter substrate-binding domain-containing protein</fullName>
    </submittedName>
</protein>
<sequence length="297" mass="32205">MKKKLLTSLAALSAAVLVGCSTTAKDTSSSSATAEPTAWEQVQEAGVLKVATPGTLFPTSYHNDQDELIGYEIDMLNEVGKRLNLEIEYQEIGVAEAFASVDSGKVDIAVNNFDITPEREEKYNFSIPYKYSYSGMIVREDGSSGIGAADLSDWKGKKAGGGAGTQFMKIAKKLGAEPVIYDNVTNDVYLRDVSTGRTDFIPNDYFTQVIAVKFITSKFPDIKVKMGDAKYNPNKSGIVMAKGDDSLKKELDKVLEEMLADGTLKAISEKYYAGQDLTQPAEGAEDLPVVDVSDIKD</sequence>
<dbReference type="GO" id="GO:0030313">
    <property type="term" value="C:cell envelope"/>
    <property type="evidence" value="ECO:0007669"/>
    <property type="project" value="UniProtKB-SubCell"/>
</dbReference>
<dbReference type="EMBL" id="JAAXPR010000005">
    <property type="protein sequence ID" value="NKZ20108.1"/>
    <property type="molecule type" value="Genomic_DNA"/>
</dbReference>
<dbReference type="RefSeq" id="WP_168548863.1">
    <property type="nucleotide sequence ID" value="NZ_JAAXPR010000005.1"/>
</dbReference>
<dbReference type="SMART" id="SM00062">
    <property type="entry name" value="PBPb"/>
    <property type="match status" value="1"/>
</dbReference>
<comment type="similarity">
    <text evidence="2 4">Belongs to the bacterial solute-binding protein 3 family.</text>
</comment>
<evidence type="ECO:0000256" key="4">
    <source>
        <dbReference type="RuleBase" id="RU003744"/>
    </source>
</evidence>
<dbReference type="PROSITE" id="PS51257">
    <property type="entry name" value="PROKAR_LIPOPROTEIN"/>
    <property type="match status" value="1"/>
</dbReference>
<evidence type="ECO:0000256" key="1">
    <source>
        <dbReference type="ARBA" id="ARBA00004196"/>
    </source>
</evidence>
<evidence type="ECO:0000259" key="6">
    <source>
        <dbReference type="SMART" id="SM00062"/>
    </source>
</evidence>
<dbReference type="PANTHER" id="PTHR35936">
    <property type="entry name" value="MEMBRANE-BOUND LYTIC MUREIN TRANSGLYCOSYLASE F"/>
    <property type="match status" value="1"/>
</dbReference>
<evidence type="ECO:0000313" key="7">
    <source>
        <dbReference type="EMBL" id="NKZ20108.1"/>
    </source>
</evidence>
<evidence type="ECO:0000313" key="8">
    <source>
        <dbReference type="Proteomes" id="UP000522720"/>
    </source>
</evidence>
<name>A0A7X6MYI6_9STRE</name>
<dbReference type="Gene3D" id="3.40.190.10">
    <property type="entry name" value="Periplasmic binding protein-like II"/>
    <property type="match status" value="2"/>
</dbReference>
<evidence type="ECO:0000256" key="3">
    <source>
        <dbReference type="ARBA" id="ARBA00022729"/>
    </source>
</evidence>
<dbReference type="InterPro" id="IPR001638">
    <property type="entry name" value="Solute-binding_3/MltF_N"/>
</dbReference>
<dbReference type="InterPro" id="IPR018313">
    <property type="entry name" value="SBP_3_CS"/>
</dbReference>
<evidence type="ECO:0000256" key="2">
    <source>
        <dbReference type="ARBA" id="ARBA00010333"/>
    </source>
</evidence>
<evidence type="ECO:0000256" key="5">
    <source>
        <dbReference type="SAM" id="SignalP"/>
    </source>
</evidence>
<dbReference type="Proteomes" id="UP000522720">
    <property type="component" value="Unassembled WGS sequence"/>
</dbReference>
<dbReference type="Pfam" id="PF00497">
    <property type="entry name" value="SBP_bac_3"/>
    <property type="match status" value="1"/>
</dbReference>
<dbReference type="AlphaFoldDB" id="A0A7X6MYI6"/>
<accession>A0A7X6MYI6</accession>
<feature type="domain" description="Solute-binding protein family 3/N-terminal" evidence="6">
    <location>
        <begin position="47"/>
        <end position="275"/>
    </location>
</feature>
<dbReference type="SUPFAM" id="SSF53850">
    <property type="entry name" value="Periplasmic binding protein-like II"/>
    <property type="match status" value="1"/>
</dbReference>
<dbReference type="PANTHER" id="PTHR35936:SF34">
    <property type="entry name" value="ABC TRANSPORTER EXTRACELLULAR-BINDING PROTEIN YCKB-RELATED"/>
    <property type="match status" value="1"/>
</dbReference>
<keyword evidence="8" id="KW-1185">Reference proteome</keyword>
<keyword evidence="3 5" id="KW-0732">Signal</keyword>
<gene>
    <name evidence="7" type="ORF">HF992_04480</name>
</gene>
<dbReference type="PROSITE" id="PS01039">
    <property type="entry name" value="SBP_BACTERIAL_3"/>
    <property type="match status" value="1"/>
</dbReference>
<comment type="caution">
    <text evidence="7">The sequence shown here is derived from an EMBL/GenBank/DDBJ whole genome shotgun (WGS) entry which is preliminary data.</text>
</comment>
<reference evidence="7 8" key="1">
    <citation type="submission" date="2020-04" db="EMBL/GenBank/DDBJ databases">
        <title>MicrobeNet Type strains.</title>
        <authorList>
            <person name="Nicholson A.C."/>
        </authorList>
    </citation>
    <scope>NUCLEOTIDE SEQUENCE [LARGE SCALE GENOMIC DNA]</scope>
    <source>
        <strain evidence="7 8">CCUG 69612</strain>
    </source>
</reference>
<proteinExistence type="inferred from homology"/>
<feature type="signal peptide" evidence="5">
    <location>
        <begin position="1"/>
        <end position="24"/>
    </location>
</feature>
<comment type="subcellular location">
    <subcellularLocation>
        <location evidence="1">Cell envelope</location>
    </subcellularLocation>
</comment>
<organism evidence="7 8">
    <name type="scientific">Streptococcus ovuberis</name>
    <dbReference type="NCBI Taxonomy" id="1936207"/>
    <lineage>
        <taxon>Bacteria</taxon>
        <taxon>Bacillati</taxon>
        <taxon>Bacillota</taxon>
        <taxon>Bacilli</taxon>
        <taxon>Lactobacillales</taxon>
        <taxon>Streptococcaceae</taxon>
        <taxon>Streptococcus</taxon>
    </lineage>
</organism>
<feature type="chain" id="PRO_5031498679" evidence="5">
    <location>
        <begin position="25"/>
        <end position="297"/>
    </location>
</feature>